<accession>A0A398CF64</accession>
<dbReference type="AlphaFoldDB" id="A0A398CF64"/>
<protein>
    <submittedName>
        <fullName evidence="3">Uncharacterized protein</fullName>
    </submittedName>
</protein>
<keyword evidence="2" id="KW-1133">Transmembrane helix</keyword>
<dbReference type="OrthoDB" id="8853550at2"/>
<comment type="caution">
    <text evidence="3">The sequence shown here is derived from an EMBL/GenBank/DDBJ whole genome shotgun (WGS) entry which is preliminary data.</text>
</comment>
<sequence>MNPFSGATGLKPEWDAPKDGDFARYVERLTAAHIVPLPEEPGRVPHAGEARRRPQAVAASPEKPDALSPTKPTLATVLGLLLVGVVLLVLLQLFGRNQAGLGPVLALAMAGLAWWVVGRWRQALGALRKAGLQSPLPSLPELQRQLQALAQQKSKAIRDK</sequence>
<organism evidence="3 4">
    <name type="scientific">Simplicispira hankyongi</name>
    <dbReference type="NCBI Taxonomy" id="2315688"/>
    <lineage>
        <taxon>Bacteria</taxon>
        <taxon>Pseudomonadati</taxon>
        <taxon>Pseudomonadota</taxon>
        <taxon>Betaproteobacteria</taxon>
        <taxon>Burkholderiales</taxon>
        <taxon>Comamonadaceae</taxon>
        <taxon>Simplicispira</taxon>
    </lineage>
</organism>
<keyword evidence="2" id="KW-0812">Transmembrane</keyword>
<evidence type="ECO:0000313" key="4">
    <source>
        <dbReference type="Proteomes" id="UP000266302"/>
    </source>
</evidence>
<feature type="transmembrane region" description="Helical" evidence="2">
    <location>
        <begin position="100"/>
        <end position="118"/>
    </location>
</feature>
<feature type="transmembrane region" description="Helical" evidence="2">
    <location>
        <begin position="73"/>
        <end position="94"/>
    </location>
</feature>
<proteinExistence type="predicted"/>
<evidence type="ECO:0000313" key="3">
    <source>
        <dbReference type="EMBL" id="RID99577.1"/>
    </source>
</evidence>
<evidence type="ECO:0000256" key="2">
    <source>
        <dbReference type="SAM" id="Phobius"/>
    </source>
</evidence>
<dbReference type="Proteomes" id="UP000266302">
    <property type="component" value="Unassembled WGS sequence"/>
</dbReference>
<dbReference type="EMBL" id="QXJC01000001">
    <property type="protein sequence ID" value="RID99577.1"/>
    <property type="molecule type" value="Genomic_DNA"/>
</dbReference>
<dbReference type="RefSeq" id="WP_119108025.1">
    <property type="nucleotide sequence ID" value="NZ_QXJC01000001.1"/>
</dbReference>
<name>A0A398CF64_9BURK</name>
<reference evidence="3 4" key="1">
    <citation type="submission" date="2018-09" db="EMBL/GenBank/DDBJ databases">
        <title>Draft genome of Simplicispira sp. NY-02.</title>
        <authorList>
            <person name="Im W.T."/>
        </authorList>
    </citation>
    <scope>NUCLEOTIDE SEQUENCE [LARGE SCALE GENOMIC DNA]</scope>
    <source>
        <strain evidence="3 4">NY-02</strain>
    </source>
</reference>
<feature type="region of interest" description="Disordered" evidence="1">
    <location>
        <begin position="38"/>
        <end position="68"/>
    </location>
</feature>
<evidence type="ECO:0000256" key="1">
    <source>
        <dbReference type="SAM" id="MobiDB-lite"/>
    </source>
</evidence>
<gene>
    <name evidence="3" type="ORF">D3F03_03980</name>
</gene>
<keyword evidence="4" id="KW-1185">Reference proteome</keyword>
<feature type="compositionally biased region" description="Basic and acidic residues" evidence="1">
    <location>
        <begin position="40"/>
        <end position="52"/>
    </location>
</feature>
<keyword evidence="2" id="KW-0472">Membrane</keyword>